<dbReference type="EMBL" id="JBBPBF010000010">
    <property type="protein sequence ID" value="KAK7612515.1"/>
    <property type="molecule type" value="Genomic_DNA"/>
</dbReference>
<protein>
    <submittedName>
        <fullName evidence="2">Uncharacterized protein</fullName>
    </submittedName>
</protein>
<evidence type="ECO:0000256" key="1">
    <source>
        <dbReference type="SAM" id="MobiDB-lite"/>
    </source>
</evidence>
<accession>A0ABR1NBE0</accession>
<evidence type="ECO:0000313" key="2">
    <source>
        <dbReference type="EMBL" id="KAK7612515.1"/>
    </source>
</evidence>
<proteinExistence type="predicted"/>
<feature type="compositionally biased region" description="Polar residues" evidence="1">
    <location>
        <begin position="52"/>
        <end position="74"/>
    </location>
</feature>
<gene>
    <name evidence="2" type="ORF">JOL62DRAFT_28774</name>
</gene>
<feature type="region of interest" description="Disordered" evidence="1">
    <location>
        <begin position="45"/>
        <end position="146"/>
    </location>
</feature>
<feature type="compositionally biased region" description="Low complexity" evidence="1">
    <location>
        <begin position="80"/>
        <end position="114"/>
    </location>
</feature>
<keyword evidence="3" id="KW-1185">Reference proteome</keyword>
<reference evidence="2 3" key="1">
    <citation type="submission" date="2024-04" db="EMBL/GenBank/DDBJ databases">
        <title>Phyllosticta paracitricarpa is synonymous to the EU quarantine fungus P. citricarpa based on phylogenomic analyses.</title>
        <authorList>
            <consortium name="Lawrence Berkeley National Laboratory"/>
            <person name="Van ingen-buijs V.A."/>
            <person name="Van westerhoven A.C."/>
            <person name="Haridas S."/>
            <person name="Skiadas P."/>
            <person name="Martin F."/>
            <person name="Groenewald J.Z."/>
            <person name="Crous P.W."/>
            <person name="Seidl M.F."/>
        </authorList>
    </citation>
    <scope>NUCLEOTIDE SEQUENCE [LARGE SCALE GENOMIC DNA]</scope>
    <source>
        <strain evidence="2 3">CBS 141358</strain>
    </source>
</reference>
<sequence length="146" mass="16147">MFSHSPLARRHPRPPAPPHCHLPNVCLVSIKLTACAVLYAYSSHSHQKSTAKTKLNSISSNSTRQTVFQDSSTMPLPIYTSEKPSTSETNTTTENSGAQQSQQQTSSNQTNSSSYQNRPKSEAELAAEKLYEERMEEEYAKREGGA</sequence>
<evidence type="ECO:0000313" key="3">
    <source>
        <dbReference type="Proteomes" id="UP001367316"/>
    </source>
</evidence>
<name>A0ABR1NBE0_9PEZI</name>
<feature type="compositionally biased region" description="Basic and acidic residues" evidence="1">
    <location>
        <begin position="119"/>
        <end position="146"/>
    </location>
</feature>
<dbReference type="Proteomes" id="UP001367316">
    <property type="component" value="Unassembled WGS sequence"/>
</dbReference>
<comment type="caution">
    <text evidence="2">The sequence shown here is derived from an EMBL/GenBank/DDBJ whole genome shotgun (WGS) entry which is preliminary data.</text>
</comment>
<organism evidence="2 3">
    <name type="scientific">Phyllosticta paracitricarpa</name>
    <dbReference type="NCBI Taxonomy" id="2016321"/>
    <lineage>
        <taxon>Eukaryota</taxon>
        <taxon>Fungi</taxon>
        <taxon>Dikarya</taxon>
        <taxon>Ascomycota</taxon>
        <taxon>Pezizomycotina</taxon>
        <taxon>Dothideomycetes</taxon>
        <taxon>Dothideomycetes incertae sedis</taxon>
        <taxon>Botryosphaeriales</taxon>
        <taxon>Phyllostictaceae</taxon>
        <taxon>Phyllosticta</taxon>
    </lineage>
</organism>
<feature type="region of interest" description="Disordered" evidence="1">
    <location>
        <begin position="1"/>
        <end position="20"/>
    </location>
</feature>